<dbReference type="Pfam" id="PF00024">
    <property type="entry name" value="PAN_1"/>
    <property type="match status" value="1"/>
</dbReference>
<dbReference type="Gene3D" id="3.50.4.10">
    <property type="entry name" value="Hepatocyte Growth Factor"/>
    <property type="match status" value="1"/>
</dbReference>
<reference evidence="4" key="1">
    <citation type="submission" date="2022-11" db="UniProtKB">
        <authorList>
            <consortium name="EnsemblMetazoa"/>
        </authorList>
    </citation>
    <scope>IDENTIFICATION</scope>
</reference>
<dbReference type="RefSeq" id="XP_038077282.1">
    <property type="nucleotide sequence ID" value="XM_038221354.1"/>
</dbReference>
<dbReference type="PROSITE" id="PS50948">
    <property type="entry name" value="PAN"/>
    <property type="match status" value="1"/>
</dbReference>
<dbReference type="Gene3D" id="2.60.120.260">
    <property type="entry name" value="Galactose-binding domain-like"/>
    <property type="match status" value="1"/>
</dbReference>
<keyword evidence="1" id="KW-1015">Disulfide bond</keyword>
<dbReference type="PANTHER" id="PTHR24543:SF291">
    <property type="entry name" value="SMOKE ALARM, ISOFORM D"/>
    <property type="match status" value="1"/>
</dbReference>
<dbReference type="FunFam" id="2.60.120.260:FF:000002">
    <property type="entry name" value="Coagulation factor VIII"/>
    <property type="match status" value="1"/>
</dbReference>
<dbReference type="Pfam" id="PF00754">
    <property type="entry name" value="F5_F8_type_C"/>
    <property type="match status" value="1"/>
</dbReference>
<organism evidence="4 5">
    <name type="scientific">Patiria miniata</name>
    <name type="common">Bat star</name>
    <name type="synonym">Asterina miniata</name>
    <dbReference type="NCBI Taxonomy" id="46514"/>
    <lineage>
        <taxon>Eukaryota</taxon>
        <taxon>Metazoa</taxon>
        <taxon>Echinodermata</taxon>
        <taxon>Eleutherozoa</taxon>
        <taxon>Asterozoa</taxon>
        <taxon>Asteroidea</taxon>
        <taxon>Valvatacea</taxon>
        <taxon>Valvatida</taxon>
        <taxon>Asterinidae</taxon>
        <taxon>Patiria</taxon>
    </lineage>
</organism>
<evidence type="ECO:0000256" key="1">
    <source>
        <dbReference type="ARBA" id="ARBA00023157"/>
    </source>
</evidence>
<dbReference type="SUPFAM" id="SSF49785">
    <property type="entry name" value="Galactose-binding domain-like"/>
    <property type="match status" value="1"/>
</dbReference>
<dbReference type="AlphaFoldDB" id="A0A914BP62"/>
<feature type="domain" description="F5/8 type C" evidence="2">
    <location>
        <begin position="83"/>
        <end position="239"/>
    </location>
</feature>
<sequence length="240" mass="27222">MNKVTGNRYAYAKQYKSTVKFQVIRSSQRASYIKCAAACLNEENCRYFSYTRDTRQCELSDESIVSINEENLTYHRRSGDSFCSLEGPLGMEDGCIPDESITASSFYGNLGSHAPVRARLNTEGYAAAWCNDATSDNISPWIQVDFNRKVTVTSLISQGRGEYYYYQRVTKYQVTYSNDGQSWDHVTDALGTPMKFPGNKDANTPVASTLPFALRTRILRINPTEWNNHCCMRFEVIGCF</sequence>
<accession>A0A914BP62</accession>
<dbReference type="OrthoDB" id="5985199at2759"/>
<proteinExistence type="predicted"/>
<evidence type="ECO:0000259" key="3">
    <source>
        <dbReference type="PROSITE" id="PS50948"/>
    </source>
</evidence>
<dbReference type="InterPro" id="IPR008979">
    <property type="entry name" value="Galactose-bd-like_sf"/>
</dbReference>
<dbReference type="SUPFAM" id="SSF57414">
    <property type="entry name" value="Hairpin loop containing domain-like"/>
    <property type="match status" value="1"/>
</dbReference>
<keyword evidence="5" id="KW-1185">Reference proteome</keyword>
<protein>
    <submittedName>
        <fullName evidence="4">Uncharacterized protein</fullName>
    </submittedName>
</protein>
<dbReference type="EnsemblMetazoa" id="XM_038221354.1">
    <property type="protein sequence ID" value="XP_038077282.1"/>
    <property type="gene ID" value="LOC119745131"/>
</dbReference>
<evidence type="ECO:0000313" key="5">
    <source>
        <dbReference type="Proteomes" id="UP000887568"/>
    </source>
</evidence>
<dbReference type="CDD" id="cd01099">
    <property type="entry name" value="PAN_AP_HGF"/>
    <property type="match status" value="1"/>
</dbReference>
<dbReference type="PROSITE" id="PS50022">
    <property type="entry name" value="FA58C_3"/>
    <property type="match status" value="1"/>
</dbReference>
<evidence type="ECO:0000259" key="2">
    <source>
        <dbReference type="PROSITE" id="PS50022"/>
    </source>
</evidence>
<dbReference type="InterPro" id="IPR003609">
    <property type="entry name" value="Pan_app"/>
</dbReference>
<name>A0A914BP62_PATMI</name>
<feature type="domain" description="Apple" evidence="3">
    <location>
        <begin position="4"/>
        <end position="79"/>
    </location>
</feature>
<dbReference type="PROSITE" id="PS01286">
    <property type="entry name" value="FA58C_2"/>
    <property type="match status" value="1"/>
</dbReference>
<dbReference type="GeneID" id="119745131"/>
<dbReference type="InterPro" id="IPR000421">
    <property type="entry name" value="FA58C"/>
</dbReference>
<dbReference type="OMA" id="NEENCRY"/>
<evidence type="ECO:0000313" key="4">
    <source>
        <dbReference type="EnsemblMetazoa" id="XP_038077282.1"/>
    </source>
</evidence>
<dbReference type="Proteomes" id="UP000887568">
    <property type="component" value="Unplaced"/>
</dbReference>
<dbReference type="PANTHER" id="PTHR24543">
    <property type="entry name" value="MULTICOPPER OXIDASE-RELATED"/>
    <property type="match status" value="1"/>
</dbReference>
<dbReference type="SMART" id="SM00231">
    <property type="entry name" value="FA58C"/>
    <property type="match status" value="1"/>
</dbReference>
<dbReference type="CDD" id="cd00057">
    <property type="entry name" value="FA58C"/>
    <property type="match status" value="1"/>
</dbReference>